<name>A0A1K0GK65_9ACTN</name>
<dbReference type="SUPFAM" id="SSF55961">
    <property type="entry name" value="Bet v1-like"/>
    <property type="match status" value="1"/>
</dbReference>
<evidence type="ECO:0008006" key="3">
    <source>
        <dbReference type="Google" id="ProtNLM"/>
    </source>
</evidence>
<organism evidence="1 2">
    <name type="scientific">Couchioplanes caeruleus subsp. caeruleus</name>
    <dbReference type="NCBI Taxonomy" id="56427"/>
    <lineage>
        <taxon>Bacteria</taxon>
        <taxon>Bacillati</taxon>
        <taxon>Actinomycetota</taxon>
        <taxon>Actinomycetes</taxon>
        <taxon>Micromonosporales</taxon>
        <taxon>Micromonosporaceae</taxon>
        <taxon>Couchioplanes</taxon>
    </lineage>
</organism>
<dbReference type="InterPro" id="IPR023393">
    <property type="entry name" value="START-like_dom_sf"/>
</dbReference>
<dbReference type="Pfam" id="PF10604">
    <property type="entry name" value="Polyketide_cyc2"/>
    <property type="match status" value="1"/>
</dbReference>
<protein>
    <recommendedName>
        <fullName evidence="3">Polyketide cyclase/dehydrase/lipid transport protein</fullName>
    </recommendedName>
</protein>
<dbReference type="EMBL" id="MEIA01000205">
    <property type="protein sequence ID" value="OJF12670.1"/>
    <property type="molecule type" value="Genomic_DNA"/>
</dbReference>
<gene>
    <name evidence="1" type="ORF">BG844_19400</name>
</gene>
<proteinExistence type="predicted"/>
<accession>A0A1K0GK65</accession>
<evidence type="ECO:0000313" key="1">
    <source>
        <dbReference type="EMBL" id="OJF12670.1"/>
    </source>
</evidence>
<dbReference type="Gene3D" id="3.30.530.20">
    <property type="match status" value="1"/>
</dbReference>
<comment type="caution">
    <text evidence="1">The sequence shown here is derived from an EMBL/GenBank/DDBJ whole genome shotgun (WGS) entry which is preliminary data.</text>
</comment>
<reference evidence="1 2" key="1">
    <citation type="submission" date="2016-09" db="EMBL/GenBank/DDBJ databases">
        <title>Couchioplanes caeruleus draft genome sequence.</title>
        <authorList>
            <person name="Sheehan J."/>
            <person name="Caffrey P."/>
        </authorList>
    </citation>
    <scope>NUCLEOTIDE SEQUENCE [LARGE SCALE GENOMIC DNA]</scope>
    <source>
        <strain evidence="1 2">DSM 43634</strain>
    </source>
</reference>
<dbReference type="CDD" id="cd07812">
    <property type="entry name" value="SRPBCC"/>
    <property type="match status" value="1"/>
</dbReference>
<dbReference type="AlphaFoldDB" id="A0A1K0GK65"/>
<dbReference type="Proteomes" id="UP000182486">
    <property type="component" value="Unassembled WGS sequence"/>
</dbReference>
<dbReference type="InterPro" id="IPR019587">
    <property type="entry name" value="Polyketide_cyclase/dehydratase"/>
</dbReference>
<evidence type="ECO:0000313" key="2">
    <source>
        <dbReference type="Proteomes" id="UP000182486"/>
    </source>
</evidence>
<sequence length="148" mass="16390">MPVVSTEQFSHTFWAPAPPGRIHAHLSRPESYVGLSPLVVAVRDIRRTDQAVSYVAVERFRFGPLSWHNPIRVTMTSPVPGRRLTSDVRSPGRVHLVATVDLTPEGEGTRVTEAVTVSFPRLLRGFVLGQARSVQQARAAELVRRMTA</sequence>
<keyword evidence="2" id="KW-1185">Reference proteome</keyword>